<evidence type="ECO:0000313" key="1">
    <source>
        <dbReference type="EMBL" id="APG63405.1"/>
    </source>
</evidence>
<name>A0A1L3JE52_9SPHN</name>
<dbReference type="AlphaFoldDB" id="A0A1L3JE52"/>
<reference evidence="1 2" key="1">
    <citation type="submission" date="2016-11" db="EMBL/GenBank/DDBJ databases">
        <title>Sphingorhabdus sp. LPB0140, isolated from marine environment.</title>
        <authorList>
            <person name="Kim E."/>
            <person name="Yi H."/>
        </authorList>
    </citation>
    <scope>NUCLEOTIDE SEQUENCE [LARGE SCALE GENOMIC DNA]</scope>
    <source>
        <strain evidence="1 2">LPB0140</strain>
    </source>
</reference>
<evidence type="ECO:0000313" key="2">
    <source>
        <dbReference type="Proteomes" id="UP000242561"/>
    </source>
</evidence>
<dbReference type="KEGG" id="sphl:LPB140_12100"/>
<dbReference type="OrthoDB" id="7407088at2"/>
<sequence length="95" mass="10086">MQGGLIDLGGMSLVGTVNVKGTPGRNVRIELPQSVEMTASSGGVVRVVDIKHDMPALAQLDQNGRLTFSFGGRLVITQSVSGMFRGRIPVTVNYQ</sequence>
<dbReference type="Proteomes" id="UP000242561">
    <property type="component" value="Chromosome"/>
</dbReference>
<proteinExistence type="predicted"/>
<evidence type="ECO:0008006" key="3">
    <source>
        <dbReference type="Google" id="ProtNLM"/>
    </source>
</evidence>
<dbReference type="EMBL" id="CP018154">
    <property type="protein sequence ID" value="APG63405.1"/>
    <property type="molecule type" value="Genomic_DNA"/>
</dbReference>
<dbReference type="InterPro" id="IPR025514">
    <property type="entry name" value="DUF4402"/>
</dbReference>
<gene>
    <name evidence="1" type="ORF">LPB140_12100</name>
</gene>
<keyword evidence="2" id="KW-1185">Reference proteome</keyword>
<dbReference type="Pfam" id="PF14352">
    <property type="entry name" value="DUF4402"/>
    <property type="match status" value="1"/>
</dbReference>
<accession>A0A1L3JE52</accession>
<protein>
    <recommendedName>
        <fullName evidence="3">DUF4402 domain-containing protein</fullName>
    </recommendedName>
</protein>
<organism evidence="1 2">
    <name type="scientific">Sphingorhabdus lutea</name>
    <dbReference type="NCBI Taxonomy" id="1913578"/>
    <lineage>
        <taxon>Bacteria</taxon>
        <taxon>Pseudomonadati</taxon>
        <taxon>Pseudomonadota</taxon>
        <taxon>Alphaproteobacteria</taxon>
        <taxon>Sphingomonadales</taxon>
        <taxon>Sphingomonadaceae</taxon>
        <taxon>Sphingorhabdus</taxon>
    </lineage>
</organism>
<dbReference type="RefSeq" id="WP_072560051.1">
    <property type="nucleotide sequence ID" value="NZ_CP018154.1"/>
</dbReference>